<sequence>RNSYQCPAPYPTPTPLRTRTTLPPRAPRIARRRRARRRVVSPKVKPTPSARTTSRASRTISAVPATRKSTSPPTHPSAIENDPYGQEPDVEFGSRTGQPDTPYYQREENKGKKEKQ</sequence>
<gene>
    <name evidence="2" type="ORF">EXIGLDRAFT_840591</name>
</gene>
<organism evidence="2 3">
    <name type="scientific">Exidia glandulosa HHB12029</name>
    <dbReference type="NCBI Taxonomy" id="1314781"/>
    <lineage>
        <taxon>Eukaryota</taxon>
        <taxon>Fungi</taxon>
        <taxon>Dikarya</taxon>
        <taxon>Basidiomycota</taxon>
        <taxon>Agaricomycotina</taxon>
        <taxon>Agaricomycetes</taxon>
        <taxon>Auriculariales</taxon>
        <taxon>Exidiaceae</taxon>
        <taxon>Exidia</taxon>
    </lineage>
</organism>
<feature type="region of interest" description="Disordered" evidence="1">
    <location>
        <begin position="1"/>
        <end position="116"/>
    </location>
</feature>
<feature type="compositionally biased region" description="Polar residues" evidence="1">
    <location>
        <begin position="51"/>
        <end position="60"/>
    </location>
</feature>
<proteinExistence type="predicted"/>
<accession>A0A165ED98</accession>
<evidence type="ECO:0000313" key="2">
    <source>
        <dbReference type="EMBL" id="KZV86661.1"/>
    </source>
</evidence>
<feature type="compositionally biased region" description="Low complexity" evidence="1">
    <location>
        <begin position="41"/>
        <end position="50"/>
    </location>
</feature>
<dbReference type="EMBL" id="KV426149">
    <property type="protein sequence ID" value="KZV86661.1"/>
    <property type="molecule type" value="Genomic_DNA"/>
</dbReference>
<dbReference type="InParanoid" id="A0A165ED98"/>
<protein>
    <submittedName>
        <fullName evidence="2">Uncharacterized protein</fullName>
    </submittedName>
</protein>
<feature type="compositionally biased region" description="Basic residues" evidence="1">
    <location>
        <begin position="28"/>
        <end position="40"/>
    </location>
</feature>
<dbReference type="Proteomes" id="UP000077266">
    <property type="component" value="Unassembled WGS sequence"/>
</dbReference>
<feature type="compositionally biased region" description="Basic and acidic residues" evidence="1">
    <location>
        <begin position="105"/>
        <end position="116"/>
    </location>
</feature>
<evidence type="ECO:0000256" key="1">
    <source>
        <dbReference type="SAM" id="MobiDB-lite"/>
    </source>
</evidence>
<dbReference type="AlphaFoldDB" id="A0A165ED98"/>
<reference evidence="2 3" key="1">
    <citation type="journal article" date="2016" name="Mol. Biol. Evol.">
        <title>Comparative Genomics of Early-Diverging Mushroom-Forming Fungi Provides Insights into the Origins of Lignocellulose Decay Capabilities.</title>
        <authorList>
            <person name="Nagy L.G."/>
            <person name="Riley R."/>
            <person name="Tritt A."/>
            <person name="Adam C."/>
            <person name="Daum C."/>
            <person name="Floudas D."/>
            <person name="Sun H."/>
            <person name="Yadav J.S."/>
            <person name="Pangilinan J."/>
            <person name="Larsson K.H."/>
            <person name="Matsuura K."/>
            <person name="Barry K."/>
            <person name="Labutti K."/>
            <person name="Kuo R."/>
            <person name="Ohm R.A."/>
            <person name="Bhattacharya S.S."/>
            <person name="Shirouzu T."/>
            <person name="Yoshinaga Y."/>
            <person name="Martin F.M."/>
            <person name="Grigoriev I.V."/>
            <person name="Hibbett D.S."/>
        </authorList>
    </citation>
    <scope>NUCLEOTIDE SEQUENCE [LARGE SCALE GENOMIC DNA]</scope>
    <source>
        <strain evidence="2 3">HHB12029</strain>
    </source>
</reference>
<feature type="non-terminal residue" evidence="2">
    <location>
        <position position="1"/>
    </location>
</feature>
<evidence type="ECO:0000313" key="3">
    <source>
        <dbReference type="Proteomes" id="UP000077266"/>
    </source>
</evidence>
<keyword evidence="3" id="KW-1185">Reference proteome</keyword>
<name>A0A165ED98_EXIGL</name>